<dbReference type="RefSeq" id="WP_166046716.1">
    <property type="nucleotide sequence ID" value="NZ_JAAMPJ010000004.1"/>
</dbReference>
<dbReference type="Pfam" id="PF22481">
    <property type="entry name" value="DUF6985"/>
    <property type="match status" value="1"/>
</dbReference>
<dbReference type="AlphaFoldDB" id="A0A7C9RR39"/>
<feature type="domain" description="DUF6985" evidence="1">
    <location>
        <begin position="12"/>
        <end position="155"/>
    </location>
</feature>
<dbReference type="Proteomes" id="UP000481360">
    <property type="component" value="Unassembled WGS sequence"/>
</dbReference>
<dbReference type="EMBL" id="JAAMPJ010000004">
    <property type="protein sequence ID" value="NGY60724.1"/>
    <property type="molecule type" value="Genomic_DNA"/>
</dbReference>
<accession>A0A7C9RR39</accession>
<organism evidence="2 3">
    <name type="scientific">Lentzea alba</name>
    <dbReference type="NCBI Taxonomy" id="2714351"/>
    <lineage>
        <taxon>Bacteria</taxon>
        <taxon>Bacillati</taxon>
        <taxon>Actinomycetota</taxon>
        <taxon>Actinomycetes</taxon>
        <taxon>Pseudonocardiales</taxon>
        <taxon>Pseudonocardiaceae</taxon>
        <taxon>Lentzea</taxon>
    </lineage>
</organism>
<comment type="caution">
    <text evidence="2">The sequence shown here is derived from an EMBL/GenBank/DDBJ whole genome shotgun (WGS) entry which is preliminary data.</text>
</comment>
<gene>
    <name evidence="2" type="ORF">G7043_17480</name>
</gene>
<sequence>MEIPGLGPVSRDDEPDCLVSDPVPVPVFGAIFCPFIVEGYEDDPDKEDFHAVIRTFLALDRTALQDAAPAVFEYYQDIAAEFADDEDFPQIAGPEQVWDHVSVDRHDVTVRRHSGDGLVYVSVECECSWEEEHGLQVVFRGGARVTKVGPYDGHLTNASAYARDDLENVVYVR</sequence>
<keyword evidence="3" id="KW-1185">Reference proteome</keyword>
<name>A0A7C9RR39_9PSEU</name>
<evidence type="ECO:0000313" key="3">
    <source>
        <dbReference type="Proteomes" id="UP000481360"/>
    </source>
</evidence>
<proteinExistence type="predicted"/>
<reference evidence="2 3" key="1">
    <citation type="submission" date="2020-03" db="EMBL/GenBank/DDBJ databases">
        <title>Isolation and identification of active actinomycetes.</title>
        <authorList>
            <person name="Sun X."/>
        </authorList>
    </citation>
    <scope>NUCLEOTIDE SEQUENCE [LARGE SCALE GENOMIC DNA]</scope>
    <source>
        <strain evidence="2 3">NEAU-D13</strain>
    </source>
</reference>
<protein>
    <recommendedName>
        <fullName evidence="1">DUF6985 domain-containing protein</fullName>
    </recommendedName>
</protein>
<evidence type="ECO:0000313" key="2">
    <source>
        <dbReference type="EMBL" id="NGY60724.1"/>
    </source>
</evidence>
<evidence type="ECO:0000259" key="1">
    <source>
        <dbReference type="Pfam" id="PF22481"/>
    </source>
</evidence>
<dbReference type="InterPro" id="IPR054254">
    <property type="entry name" value="DUF6985"/>
</dbReference>